<feature type="compositionally biased region" description="Acidic residues" evidence="2">
    <location>
        <begin position="37"/>
        <end position="60"/>
    </location>
</feature>
<dbReference type="Gene3D" id="2.60.40.1240">
    <property type="match status" value="1"/>
</dbReference>
<dbReference type="EMBL" id="BAAAQF010000027">
    <property type="protein sequence ID" value="GAA1693468.1"/>
    <property type="molecule type" value="Genomic_DNA"/>
</dbReference>
<evidence type="ECO:0000256" key="1">
    <source>
        <dbReference type="ARBA" id="ARBA00022729"/>
    </source>
</evidence>
<evidence type="ECO:0000256" key="3">
    <source>
        <dbReference type="SAM" id="SignalP"/>
    </source>
</evidence>
<evidence type="ECO:0000313" key="5">
    <source>
        <dbReference type="Proteomes" id="UP001499851"/>
    </source>
</evidence>
<keyword evidence="5" id="KW-1185">Reference proteome</keyword>
<dbReference type="RefSeq" id="WP_344491975.1">
    <property type="nucleotide sequence ID" value="NZ_BAAAQF010000027.1"/>
</dbReference>
<accession>A0ABP4TUX3</accession>
<feature type="signal peptide" evidence="3">
    <location>
        <begin position="1"/>
        <end position="30"/>
    </location>
</feature>
<dbReference type="InterPro" id="IPR029050">
    <property type="entry name" value="Immunoprotect_excell_Ig-like"/>
</dbReference>
<evidence type="ECO:0000313" key="4">
    <source>
        <dbReference type="EMBL" id="GAA1693468.1"/>
    </source>
</evidence>
<proteinExistence type="predicted"/>
<feature type="region of interest" description="Disordered" evidence="2">
    <location>
        <begin position="32"/>
        <end position="77"/>
    </location>
</feature>
<sequence length="203" mass="20495">MNIEFPEISKRLLAAGGAALIALAALSACSAGGDTDSGSDDTAADETTVEAAAEEQEETATGDGTSPEAPLPAGSAVEIGDWTITVADVALDATDAVMAENEFNTPPADGNTFATFTIDGTYNGTETGSLWLDATVGIWADGVMSETCSNIVANDIIDVADVTAGGTASGATCAEYAADAASTLVYVEDIWSLDGTVYYIEIG</sequence>
<gene>
    <name evidence="4" type="ORF">GCM10009830_46620</name>
</gene>
<feature type="chain" id="PRO_5046695717" description="Lipoprotein" evidence="3">
    <location>
        <begin position="31"/>
        <end position="203"/>
    </location>
</feature>
<dbReference type="Proteomes" id="UP001499851">
    <property type="component" value="Unassembled WGS sequence"/>
</dbReference>
<comment type="caution">
    <text evidence="4">The sequence shown here is derived from an EMBL/GenBank/DDBJ whole genome shotgun (WGS) entry which is preliminary data.</text>
</comment>
<protein>
    <recommendedName>
        <fullName evidence="6">Lipoprotein</fullName>
    </recommendedName>
</protein>
<keyword evidence="1 3" id="KW-0732">Signal</keyword>
<evidence type="ECO:0000256" key="2">
    <source>
        <dbReference type="SAM" id="MobiDB-lite"/>
    </source>
</evidence>
<evidence type="ECO:0008006" key="6">
    <source>
        <dbReference type="Google" id="ProtNLM"/>
    </source>
</evidence>
<organism evidence="4 5">
    <name type="scientific">Glycomyces endophyticus</name>
    <dbReference type="NCBI Taxonomy" id="480996"/>
    <lineage>
        <taxon>Bacteria</taxon>
        <taxon>Bacillati</taxon>
        <taxon>Actinomycetota</taxon>
        <taxon>Actinomycetes</taxon>
        <taxon>Glycomycetales</taxon>
        <taxon>Glycomycetaceae</taxon>
        <taxon>Glycomyces</taxon>
    </lineage>
</organism>
<reference evidence="5" key="1">
    <citation type="journal article" date="2019" name="Int. J. Syst. Evol. Microbiol.">
        <title>The Global Catalogue of Microorganisms (GCM) 10K type strain sequencing project: providing services to taxonomists for standard genome sequencing and annotation.</title>
        <authorList>
            <consortium name="The Broad Institute Genomics Platform"/>
            <consortium name="The Broad Institute Genome Sequencing Center for Infectious Disease"/>
            <person name="Wu L."/>
            <person name="Ma J."/>
        </authorList>
    </citation>
    <scope>NUCLEOTIDE SEQUENCE [LARGE SCALE GENOMIC DNA]</scope>
    <source>
        <strain evidence="5">JCM 16001</strain>
    </source>
</reference>
<name>A0ABP4TUX3_9ACTN</name>